<keyword evidence="4" id="KW-1003">Cell membrane</keyword>
<comment type="subcellular location">
    <subcellularLocation>
        <location evidence="8">Cell inner membrane</location>
        <topology evidence="8">Multi-pass membrane protein</topology>
    </subcellularLocation>
    <subcellularLocation>
        <location evidence="1">Cell membrane</location>
        <topology evidence="1">Multi-pass membrane protein</topology>
    </subcellularLocation>
</comment>
<feature type="transmembrane region" description="Helical" evidence="8">
    <location>
        <begin position="190"/>
        <end position="209"/>
    </location>
</feature>
<feature type="transmembrane region" description="Helical" evidence="8">
    <location>
        <begin position="302"/>
        <end position="322"/>
    </location>
</feature>
<keyword evidence="7 8" id="KW-0472">Membrane</keyword>
<feature type="transmembrane region" description="Helical" evidence="8">
    <location>
        <begin position="101"/>
        <end position="118"/>
    </location>
</feature>
<keyword evidence="3 8" id="KW-0813">Transport</keyword>
<feature type="transmembrane region" description="Helical" evidence="8">
    <location>
        <begin position="328"/>
        <end position="346"/>
    </location>
</feature>
<feature type="transmembrane region" description="Helical" evidence="8">
    <location>
        <begin position="273"/>
        <end position="295"/>
    </location>
</feature>
<dbReference type="SUPFAM" id="SSF103473">
    <property type="entry name" value="MFS general substrate transporter"/>
    <property type="match status" value="1"/>
</dbReference>
<feature type="transmembrane region" description="Helical" evidence="8">
    <location>
        <begin position="391"/>
        <end position="411"/>
    </location>
</feature>
<dbReference type="PANTHER" id="PTHR23502">
    <property type="entry name" value="MAJOR FACILITATOR SUPERFAMILY"/>
    <property type="match status" value="1"/>
</dbReference>
<evidence type="ECO:0000256" key="5">
    <source>
        <dbReference type="ARBA" id="ARBA00022692"/>
    </source>
</evidence>
<accession>A0A1W6Z6D7</accession>
<dbReference type="InterPro" id="IPR020846">
    <property type="entry name" value="MFS_dom"/>
</dbReference>
<evidence type="ECO:0000256" key="9">
    <source>
        <dbReference type="SAM" id="MobiDB-lite"/>
    </source>
</evidence>
<comment type="similarity">
    <text evidence="2 8">Belongs to the major facilitator superfamily. Bcr/CmlA family.</text>
</comment>
<evidence type="ECO:0000256" key="4">
    <source>
        <dbReference type="ARBA" id="ARBA00022475"/>
    </source>
</evidence>
<evidence type="ECO:0000256" key="1">
    <source>
        <dbReference type="ARBA" id="ARBA00004651"/>
    </source>
</evidence>
<dbReference type="PROSITE" id="PS50850">
    <property type="entry name" value="MFS"/>
    <property type="match status" value="1"/>
</dbReference>
<dbReference type="NCBIfam" id="TIGR00710">
    <property type="entry name" value="efflux_Bcr_CflA"/>
    <property type="match status" value="1"/>
</dbReference>
<dbReference type="Proteomes" id="UP000194139">
    <property type="component" value="Chromosome"/>
</dbReference>
<feature type="transmembrane region" description="Helical" evidence="8">
    <location>
        <begin position="36"/>
        <end position="57"/>
    </location>
</feature>
<dbReference type="GO" id="GO:0042910">
    <property type="term" value="F:xenobiotic transmembrane transporter activity"/>
    <property type="evidence" value="ECO:0007669"/>
    <property type="project" value="InterPro"/>
</dbReference>
<dbReference type="GO" id="GO:1990961">
    <property type="term" value="P:xenobiotic detoxification by transmembrane export across the plasma membrane"/>
    <property type="evidence" value="ECO:0007669"/>
    <property type="project" value="InterPro"/>
</dbReference>
<dbReference type="PANTHER" id="PTHR23502:SF132">
    <property type="entry name" value="POLYAMINE TRANSPORTER 2-RELATED"/>
    <property type="match status" value="1"/>
</dbReference>
<evidence type="ECO:0000313" key="11">
    <source>
        <dbReference type="EMBL" id="ARP88846.1"/>
    </source>
</evidence>
<feature type="transmembrane region" description="Helical" evidence="8">
    <location>
        <begin position="69"/>
        <end position="89"/>
    </location>
</feature>
<evidence type="ECO:0000259" key="10">
    <source>
        <dbReference type="PROSITE" id="PS50850"/>
    </source>
</evidence>
<keyword evidence="8" id="KW-0997">Cell inner membrane</keyword>
<organism evidence="11 12">
    <name type="scientific">Bordetella genomosp. 9</name>
    <dbReference type="NCBI Taxonomy" id="1416803"/>
    <lineage>
        <taxon>Bacteria</taxon>
        <taxon>Pseudomonadati</taxon>
        <taxon>Pseudomonadota</taxon>
        <taxon>Betaproteobacteria</taxon>
        <taxon>Burkholderiales</taxon>
        <taxon>Alcaligenaceae</taxon>
        <taxon>Bordetella</taxon>
    </lineage>
</organism>
<dbReference type="Gene3D" id="1.20.1720.10">
    <property type="entry name" value="Multidrug resistance protein D"/>
    <property type="match status" value="1"/>
</dbReference>
<feature type="transmembrane region" description="Helical" evidence="8">
    <location>
        <begin position="163"/>
        <end position="184"/>
    </location>
</feature>
<sequence length="415" mass="42656">MPSPLPSDPGERTGPSIVHSAKPLPTPASSAKASPLWLLALITLNGTLAMHIFVPALPDAARDLAASASSVQLTLSFYIVGLAIGQLIYGPVSDRFGRRPVLIFGMSLCAGASIAAYFAPTIHALIAARLFQALGGCAGLVLGRAIIRDSVSGDEAAKRLSMLNLLIMAGPGLSPLIGAGLSAAQGWRSIFGWLSVFGILNVVLILFLLRETVKRAGRGASAVLQNYVGLIRSRRFLCYALGGGCATTSLYAFIGAAPFIYVDQLHRSSHEVGFYLALNILGVWFGNLTAINLIGRIPVARLMVMGNLLSCMGAAVFLVAVVSGHLSVALTVAPMLVLTYGAGIASPTAMSEALNVNPAVSGSSSGLYGFSQMAIGAVCTALAGVGGNPALAAACTLLGAGMLAQASFWFAKRAG</sequence>
<proteinExistence type="inferred from homology"/>
<dbReference type="CDD" id="cd17320">
    <property type="entry name" value="MFS_MdfA_MDR_like"/>
    <property type="match status" value="1"/>
</dbReference>
<feature type="transmembrane region" description="Helical" evidence="8">
    <location>
        <begin position="367"/>
        <end position="385"/>
    </location>
</feature>
<evidence type="ECO:0000256" key="8">
    <source>
        <dbReference type="RuleBase" id="RU365088"/>
    </source>
</evidence>
<evidence type="ECO:0000256" key="3">
    <source>
        <dbReference type="ARBA" id="ARBA00022448"/>
    </source>
</evidence>
<keyword evidence="6 8" id="KW-1133">Transmembrane helix</keyword>
<feature type="transmembrane region" description="Helical" evidence="8">
    <location>
        <begin position="236"/>
        <end position="261"/>
    </location>
</feature>
<dbReference type="Pfam" id="PF07690">
    <property type="entry name" value="MFS_1"/>
    <property type="match status" value="1"/>
</dbReference>
<dbReference type="InterPro" id="IPR004812">
    <property type="entry name" value="Efflux_drug-R_Bcr/CmlA"/>
</dbReference>
<feature type="transmembrane region" description="Helical" evidence="8">
    <location>
        <begin position="124"/>
        <end position="142"/>
    </location>
</feature>
<dbReference type="InterPro" id="IPR036259">
    <property type="entry name" value="MFS_trans_sf"/>
</dbReference>
<evidence type="ECO:0000313" key="12">
    <source>
        <dbReference type="Proteomes" id="UP000194139"/>
    </source>
</evidence>
<name>A0A1W6Z6D7_9BORD</name>
<evidence type="ECO:0000256" key="2">
    <source>
        <dbReference type="ARBA" id="ARBA00006236"/>
    </source>
</evidence>
<dbReference type="EMBL" id="CP021109">
    <property type="protein sequence ID" value="ARP88846.1"/>
    <property type="molecule type" value="Genomic_DNA"/>
</dbReference>
<protein>
    <recommendedName>
        <fullName evidence="8">Bcr/CflA family efflux transporter</fullName>
    </recommendedName>
</protein>
<dbReference type="AlphaFoldDB" id="A0A1W6Z6D7"/>
<gene>
    <name evidence="11" type="ORF">CAL13_19655</name>
</gene>
<reference evidence="11 12" key="1">
    <citation type="submission" date="2017-05" db="EMBL/GenBank/DDBJ databases">
        <title>Complete and WGS of Bordetella genogroups.</title>
        <authorList>
            <person name="Spilker T."/>
            <person name="LiPuma J."/>
        </authorList>
    </citation>
    <scope>NUCLEOTIDE SEQUENCE [LARGE SCALE GENOMIC DNA]</scope>
    <source>
        <strain evidence="11 12">AU17164</strain>
    </source>
</reference>
<keyword evidence="12" id="KW-1185">Reference proteome</keyword>
<dbReference type="GO" id="GO:0005886">
    <property type="term" value="C:plasma membrane"/>
    <property type="evidence" value="ECO:0007669"/>
    <property type="project" value="UniProtKB-SubCell"/>
</dbReference>
<feature type="domain" description="Major facilitator superfamily (MFS) profile" evidence="10">
    <location>
        <begin position="35"/>
        <end position="415"/>
    </location>
</feature>
<feature type="region of interest" description="Disordered" evidence="9">
    <location>
        <begin position="1"/>
        <end position="30"/>
    </location>
</feature>
<evidence type="ECO:0000256" key="7">
    <source>
        <dbReference type="ARBA" id="ARBA00023136"/>
    </source>
</evidence>
<dbReference type="InterPro" id="IPR011701">
    <property type="entry name" value="MFS"/>
</dbReference>
<evidence type="ECO:0000256" key="6">
    <source>
        <dbReference type="ARBA" id="ARBA00022989"/>
    </source>
</evidence>
<keyword evidence="5 8" id="KW-0812">Transmembrane</keyword>